<sequence length="322" mass="32731">MIPFFLSLLITLAAAPVVRWLLLHRGIIDVPNHRSSHTSPTPRGGGLACLLGVMVALVSAQVLGVRVPWLAAGAAIALGAIGFADDRAGLSPVVRLSGQVAGGLLMGVAAGGGWLLVAGAVIAPVVVNIVNFMDGINGITGLSVAVWGATAWLVGLSVGAEPVWVLGAATAGAALGFLPWNAPTARLFLGDVGSYLFGGLIAAGIVVGLATKASPLVLAAPLGLYLADTGTVLVRRAARREPLMEAHREHAYQRLTSVCRLPHIMVSVLVAGLASLVTAAWAFLALEAALVVTAVVCGAFVLAPSIGRARATEKTPALRTTP</sequence>
<keyword evidence="4 8" id="KW-0812">Transmembrane</keyword>
<dbReference type="STRING" id="587636.SAMN05216199_1019"/>
<dbReference type="PANTHER" id="PTHR22926">
    <property type="entry name" value="PHOSPHO-N-ACETYLMURAMOYL-PENTAPEPTIDE-TRANSFERASE"/>
    <property type="match status" value="1"/>
</dbReference>
<evidence type="ECO:0000256" key="3">
    <source>
        <dbReference type="ARBA" id="ARBA00022679"/>
    </source>
</evidence>
<feature type="transmembrane region" description="Helical" evidence="8">
    <location>
        <begin position="192"/>
        <end position="210"/>
    </location>
</feature>
<gene>
    <name evidence="9" type="ORF">SAMN05216199_1019</name>
</gene>
<evidence type="ECO:0000313" key="9">
    <source>
        <dbReference type="EMBL" id="SER73153.1"/>
    </source>
</evidence>
<dbReference type="GO" id="GO:0016780">
    <property type="term" value="F:phosphotransferase activity, for other substituted phosphate groups"/>
    <property type="evidence" value="ECO:0007669"/>
    <property type="project" value="InterPro"/>
</dbReference>
<keyword evidence="2" id="KW-1003">Cell membrane</keyword>
<evidence type="ECO:0000256" key="8">
    <source>
        <dbReference type="SAM" id="Phobius"/>
    </source>
</evidence>
<dbReference type="GO" id="GO:0005886">
    <property type="term" value="C:plasma membrane"/>
    <property type="evidence" value="ECO:0007669"/>
    <property type="project" value="UniProtKB-SubCell"/>
</dbReference>
<dbReference type="Pfam" id="PF00953">
    <property type="entry name" value="Glycos_transf_4"/>
    <property type="match status" value="1"/>
</dbReference>
<dbReference type="GO" id="GO:0071555">
    <property type="term" value="P:cell wall organization"/>
    <property type="evidence" value="ECO:0007669"/>
    <property type="project" value="TreeGrafter"/>
</dbReference>
<feature type="binding site" evidence="7">
    <location>
        <position position="131"/>
    </location>
    <ligand>
        <name>Mg(2+)</name>
        <dbReference type="ChEBI" id="CHEBI:18420"/>
    </ligand>
</feature>
<dbReference type="GO" id="GO:0046872">
    <property type="term" value="F:metal ion binding"/>
    <property type="evidence" value="ECO:0007669"/>
    <property type="project" value="UniProtKB-KW"/>
</dbReference>
<dbReference type="Proteomes" id="UP000199019">
    <property type="component" value="Unassembled WGS sequence"/>
</dbReference>
<accession>A0A1H9RM43</accession>
<dbReference type="RefSeq" id="WP_091755854.1">
    <property type="nucleotide sequence ID" value="NZ_FOHB01000001.1"/>
</dbReference>
<dbReference type="EMBL" id="FOHB01000001">
    <property type="protein sequence ID" value="SER73153.1"/>
    <property type="molecule type" value="Genomic_DNA"/>
</dbReference>
<feature type="transmembrane region" description="Helical" evidence="8">
    <location>
        <begin position="43"/>
        <end position="60"/>
    </location>
</feature>
<feature type="transmembrane region" description="Helical" evidence="8">
    <location>
        <begin position="104"/>
        <end position="127"/>
    </location>
</feature>
<keyword evidence="7" id="KW-0460">Magnesium</keyword>
<dbReference type="GO" id="GO:0009103">
    <property type="term" value="P:lipopolysaccharide biosynthetic process"/>
    <property type="evidence" value="ECO:0007669"/>
    <property type="project" value="TreeGrafter"/>
</dbReference>
<organism evidence="9 10">
    <name type="scientific">Pedococcus cremeus</name>
    <dbReference type="NCBI Taxonomy" id="587636"/>
    <lineage>
        <taxon>Bacteria</taxon>
        <taxon>Bacillati</taxon>
        <taxon>Actinomycetota</taxon>
        <taxon>Actinomycetes</taxon>
        <taxon>Micrococcales</taxon>
        <taxon>Intrasporangiaceae</taxon>
        <taxon>Pedococcus</taxon>
    </lineage>
</organism>
<comment type="cofactor">
    <cofactor evidence="7">
        <name>Mg(2+)</name>
        <dbReference type="ChEBI" id="CHEBI:18420"/>
    </cofactor>
</comment>
<comment type="subcellular location">
    <subcellularLocation>
        <location evidence="1">Cell membrane</location>
        <topology evidence="1">Multi-pass membrane protein</topology>
    </subcellularLocation>
</comment>
<feature type="transmembrane region" description="Helical" evidence="8">
    <location>
        <begin position="67"/>
        <end position="84"/>
    </location>
</feature>
<keyword evidence="6 8" id="KW-0472">Membrane</keyword>
<proteinExistence type="predicted"/>
<feature type="binding site" evidence="7">
    <location>
        <position position="191"/>
    </location>
    <ligand>
        <name>Mg(2+)</name>
        <dbReference type="ChEBI" id="CHEBI:18420"/>
    </ligand>
</feature>
<evidence type="ECO:0000256" key="1">
    <source>
        <dbReference type="ARBA" id="ARBA00004651"/>
    </source>
</evidence>
<evidence type="ECO:0000256" key="4">
    <source>
        <dbReference type="ARBA" id="ARBA00022692"/>
    </source>
</evidence>
<dbReference type="PANTHER" id="PTHR22926:SF3">
    <property type="entry name" value="UNDECAPRENYL-PHOSPHATE ALPHA-N-ACETYLGLUCOSAMINYL 1-PHOSPHATE TRANSFERASE"/>
    <property type="match status" value="1"/>
</dbReference>
<evidence type="ECO:0000256" key="6">
    <source>
        <dbReference type="ARBA" id="ARBA00023136"/>
    </source>
</evidence>
<evidence type="ECO:0000256" key="5">
    <source>
        <dbReference type="ARBA" id="ARBA00022989"/>
    </source>
</evidence>
<name>A0A1H9RM43_9MICO</name>
<keyword evidence="3 9" id="KW-0808">Transferase</keyword>
<keyword evidence="10" id="KW-1185">Reference proteome</keyword>
<feature type="transmembrane region" description="Helical" evidence="8">
    <location>
        <begin position="255"/>
        <end position="274"/>
    </location>
</feature>
<feature type="transmembrane region" description="Helical" evidence="8">
    <location>
        <begin position="163"/>
        <end position="180"/>
    </location>
</feature>
<keyword evidence="5 8" id="KW-1133">Transmembrane helix</keyword>
<evidence type="ECO:0000256" key="2">
    <source>
        <dbReference type="ARBA" id="ARBA00022475"/>
    </source>
</evidence>
<protein>
    <submittedName>
        <fullName evidence="9">UDP-N-acetylmuramyl pentapeptide phosphotransferase/UDP-N-acetylglucosamine-1-phosphate transferase</fullName>
    </submittedName>
</protein>
<dbReference type="AlphaFoldDB" id="A0A1H9RM43"/>
<dbReference type="InterPro" id="IPR000715">
    <property type="entry name" value="Glycosyl_transferase_4"/>
</dbReference>
<reference evidence="10" key="1">
    <citation type="submission" date="2016-10" db="EMBL/GenBank/DDBJ databases">
        <authorList>
            <person name="Varghese N."/>
            <person name="Submissions S."/>
        </authorList>
    </citation>
    <scope>NUCLEOTIDE SEQUENCE [LARGE SCALE GENOMIC DNA]</scope>
    <source>
        <strain evidence="10">CGMCC 1.6963</strain>
    </source>
</reference>
<dbReference type="GO" id="GO:0044038">
    <property type="term" value="P:cell wall macromolecule biosynthetic process"/>
    <property type="evidence" value="ECO:0007669"/>
    <property type="project" value="TreeGrafter"/>
</dbReference>
<keyword evidence="7" id="KW-0479">Metal-binding</keyword>
<evidence type="ECO:0000313" key="10">
    <source>
        <dbReference type="Proteomes" id="UP000199019"/>
    </source>
</evidence>
<evidence type="ECO:0000256" key="7">
    <source>
        <dbReference type="PIRSR" id="PIRSR600715-1"/>
    </source>
</evidence>
<feature type="transmembrane region" description="Helical" evidence="8">
    <location>
        <begin position="139"/>
        <end position="157"/>
    </location>
</feature>
<feature type="transmembrane region" description="Helical" evidence="8">
    <location>
        <begin position="280"/>
        <end position="303"/>
    </location>
</feature>